<dbReference type="Pfam" id="PF13181">
    <property type="entry name" value="TPR_8"/>
    <property type="match status" value="1"/>
</dbReference>
<dbReference type="EMBL" id="QKYT01000259">
    <property type="protein sequence ID" value="RIA88526.1"/>
    <property type="molecule type" value="Genomic_DNA"/>
</dbReference>
<dbReference type="InterPro" id="IPR019734">
    <property type="entry name" value="TPR_rpt"/>
</dbReference>
<dbReference type="Proteomes" id="UP000265703">
    <property type="component" value="Unassembled WGS sequence"/>
</dbReference>
<feature type="repeat" description="TPR" evidence="3">
    <location>
        <begin position="762"/>
        <end position="795"/>
    </location>
</feature>
<dbReference type="AlphaFoldDB" id="A0A397SV77"/>
<proteinExistence type="predicted"/>
<keyword evidence="1" id="KW-0677">Repeat</keyword>
<keyword evidence="5" id="KW-1185">Reference proteome</keyword>
<evidence type="ECO:0000256" key="1">
    <source>
        <dbReference type="ARBA" id="ARBA00022737"/>
    </source>
</evidence>
<feature type="repeat" description="TPR" evidence="3">
    <location>
        <begin position="837"/>
        <end position="870"/>
    </location>
</feature>
<dbReference type="SUPFAM" id="SSF57850">
    <property type="entry name" value="RING/U-box"/>
    <property type="match status" value="1"/>
</dbReference>
<dbReference type="PROSITE" id="PS50005">
    <property type="entry name" value="TPR"/>
    <property type="match status" value="3"/>
</dbReference>
<dbReference type="SMART" id="SM00028">
    <property type="entry name" value="TPR"/>
    <property type="match status" value="7"/>
</dbReference>
<dbReference type="PANTHER" id="PTHR45586:SF1">
    <property type="entry name" value="LIPOPOLYSACCHARIDE ASSEMBLY PROTEIN B"/>
    <property type="match status" value="1"/>
</dbReference>
<name>A0A397SV77_9GLOM</name>
<keyword evidence="2 3" id="KW-0802">TPR repeat</keyword>
<dbReference type="PANTHER" id="PTHR45586">
    <property type="entry name" value="TPR REPEAT-CONTAINING PROTEIN PA4667"/>
    <property type="match status" value="1"/>
</dbReference>
<comment type="caution">
    <text evidence="4">The sequence shown here is derived from an EMBL/GenBank/DDBJ whole genome shotgun (WGS) entry which is preliminary data.</text>
</comment>
<dbReference type="InterPro" id="IPR051012">
    <property type="entry name" value="CellSynth/LPSAsmb/PSIAsmb"/>
</dbReference>
<dbReference type="STRING" id="658196.A0A397SV77"/>
<protein>
    <submittedName>
        <fullName evidence="4">Uncharacterized protein</fullName>
    </submittedName>
</protein>
<accession>A0A397SV77</accession>
<evidence type="ECO:0000313" key="4">
    <source>
        <dbReference type="EMBL" id="RIA88526.1"/>
    </source>
</evidence>
<sequence length="1164" mass="136250">MSNNSVDLEKLISESHIEKFEYSNFKNIKHIGKDNTINPINESIVEGKDDDLIENCRSDTKSSDEIPDINEDLSIGSSISVLNIDKSDKSEINTRLQISKSVQLKSKNSLSSIEAIGSSSNVVELKFEVDGLTSDEKAKELITKLTEIKYLYTLKLLFEDLKNEFSDQVLIDSLVALADSSPFDLYYSKESVARLELHLRAWIAVLERICSRICFSSSPICFTKKLRVENYSSLVKFAEIHQKAIEELEIKSFKPNFNQQKDNDDEKIANNQNYNIDFLLIHIRDTLHFLHHDETWIQKIIRKTIELLKAALNITPRDTILNDNCSILSILDKLRQDISIKYPVASYYIDWRIMLIIQHQLFIWCESPEEIINRKFGERILMEYFWSYLEREWINVADKSILDFQPKFDEASNKLAKSLRNTGGFLNELTGNEPLALPHTLWFGILDLAQNLIQRSTKTATYGLCYYLAIESLNKAPSSFIQFKAIEILLHLHNTDHQMFSMIEVDFDQYSQKLNKNKSTYSSENFQNLLMFVKEKFIEDFRILNYSIGKGKGKGKENSETSNYNILDVIADEMTCPISKEPTDLLCILKCQHILSLNNFKRLKQKECPKCREKIEYDKNIRYLPQNTIHKNLHSQFIEAGLISHELEDSDQTTNGYDSDDSEISNLTKIKHAIKPNSNRSIQSFFQFKSSKKPLLIYQNIIKELEGKNYEKAETLCKESLKSSPKNYSILCILAYINRCLNNYKQAHLYLKKAINFKKKEPIAYFIRGTIYFRQNDFKNAINDLENSIKYKAKINNLHVILENCYKNYAYICEKQNDYSNTLKTLDKLLNINKKDSLILCYYGEILSKKEEYVEAITYFTEANIIDPENVHNLNKKAIAYFILRKYDEMLSDLNKVIQFNPNNSIGCIAYFYKWLAYYEMGNISNTTEAYEKCTELDVWSHLYEICKFDNYDDTKLGIVNKFDMFMYGAQNIYFVSNIINLNDELRRFQEEDSNSLSGNVLSFKDEAFDLILPIMSINIFYGGYILWKINIKKILSRECFVKFIIKSNEEEEKEYILKGDDLLKLEGLGWIEYKFPYKLNNPFETQPLIKSNGFIDMQIDYFRYIPYDKTYEELIYFTKINHLSSIHNLHKRLPNIPEAFNDKYFFNKDVENLFELNDIINYL</sequence>
<dbReference type="Gene3D" id="1.25.40.10">
    <property type="entry name" value="Tetratricopeptide repeat domain"/>
    <property type="match status" value="2"/>
</dbReference>
<evidence type="ECO:0000256" key="3">
    <source>
        <dbReference type="PROSITE-ProRule" id="PRU00339"/>
    </source>
</evidence>
<dbReference type="InterPro" id="IPR013083">
    <property type="entry name" value="Znf_RING/FYVE/PHD"/>
</dbReference>
<feature type="repeat" description="TPR" evidence="3">
    <location>
        <begin position="871"/>
        <end position="904"/>
    </location>
</feature>
<dbReference type="Gene3D" id="3.30.40.10">
    <property type="entry name" value="Zinc/RING finger domain, C3HC4 (zinc finger)"/>
    <property type="match status" value="1"/>
</dbReference>
<dbReference type="InterPro" id="IPR011990">
    <property type="entry name" value="TPR-like_helical_dom_sf"/>
</dbReference>
<organism evidence="4 5">
    <name type="scientific">Glomus cerebriforme</name>
    <dbReference type="NCBI Taxonomy" id="658196"/>
    <lineage>
        <taxon>Eukaryota</taxon>
        <taxon>Fungi</taxon>
        <taxon>Fungi incertae sedis</taxon>
        <taxon>Mucoromycota</taxon>
        <taxon>Glomeromycotina</taxon>
        <taxon>Glomeromycetes</taxon>
        <taxon>Glomerales</taxon>
        <taxon>Glomeraceae</taxon>
        <taxon>Glomus</taxon>
    </lineage>
</organism>
<gene>
    <name evidence="4" type="ORF">C1645_806747</name>
</gene>
<evidence type="ECO:0000256" key="2">
    <source>
        <dbReference type="ARBA" id="ARBA00022803"/>
    </source>
</evidence>
<evidence type="ECO:0000313" key="5">
    <source>
        <dbReference type="Proteomes" id="UP000265703"/>
    </source>
</evidence>
<dbReference type="SUPFAM" id="SSF48452">
    <property type="entry name" value="TPR-like"/>
    <property type="match status" value="1"/>
</dbReference>
<reference evidence="4 5" key="1">
    <citation type="submission" date="2018-06" db="EMBL/GenBank/DDBJ databases">
        <title>Comparative genomics reveals the genomic features of Rhizophagus irregularis, R. cerebriforme, R. diaphanum and Gigaspora rosea, and their symbiotic lifestyle signature.</title>
        <authorList>
            <person name="Morin E."/>
            <person name="San Clemente H."/>
            <person name="Chen E.C.H."/>
            <person name="De La Providencia I."/>
            <person name="Hainaut M."/>
            <person name="Kuo A."/>
            <person name="Kohler A."/>
            <person name="Murat C."/>
            <person name="Tang N."/>
            <person name="Roy S."/>
            <person name="Loubradou J."/>
            <person name="Henrissat B."/>
            <person name="Grigoriev I.V."/>
            <person name="Corradi N."/>
            <person name="Roux C."/>
            <person name="Martin F.M."/>
        </authorList>
    </citation>
    <scope>NUCLEOTIDE SEQUENCE [LARGE SCALE GENOMIC DNA]</scope>
    <source>
        <strain evidence="4 5">DAOM 227022</strain>
    </source>
</reference>
<dbReference type="OrthoDB" id="438641at2759"/>